<evidence type="ECO:0000259" key="8">
    <source>
        <dbReference type="SMART" id="SM00543"/>
    </source>
</evidence>
<keyword evidence="4" id="KW-0396">Initiation factor</keyword>
<dbReference type="GO" id="GO:0003729">
    <property type="term" value="F:mRNA binding"/>
    <property type="evidence" value="ECO:0007669"/>
    <property type="project" value="TreeGrafter"/>
</dbReference>
<evidence type="ECO:0000313" key="9">
    <source>
        <dbReference type="EMBL" id="EXX75924.1"/>
    </source>
</evidence>
<evidence type="ECO:0000313" key="10">
    <source>
        <dbReference type="Proteomes" id="UP000022910"/>
    </source>
</evidence>
<evidence type="ECO:0000256" key="6">
    <source>
        <dbReference type="ARBA" id="ARBA00022884"/>
    </source>
</evidence>
<dbReference type="PANTHER" id="PTHR23253:SF9">
    <property type="entry name" value="EUKARYOTIC TRANSLATION INITIATION FACTOR 4 GAMMA 2"/>
    <property type="match status" value="1"/>
</dbReference>
<dbReference type="AlphaFoldDB" id="A0A015L895"/>
<keyword evidence="7" id="KW-0648">Protein biosynthesis</keyword>
<dbReference type="PANTHER" id="PTHR23253">
    <property type="entry name" value="EUKARYOTIC TRANSLATION INITIATION FACTOR 4 GAMMA"/>
    <property type="match status" value="1"/>
</dbReference>
<evidence type="ECO:0000256" key="2">
    <source>
        <dbReference type="ARBA" id="ARBA00005775"/>
    </source>
</evidence>
<accession>A0A015L895</accession>
<keyword evidence="3" id="KW-0963">Cytoplasm</keyword>
<reference evidence="9 10" key="1">
    <citation type="submission" date="2014-02" db="EMBL/GenBank/DDBJ databases">
        <title>Single nucleus genome sequencing reveals high similarity among nuclei of an endomycorrhizal fungus.</title>
        <authorList>
            <person name="Lin K."/>
            <person name="Geurts R."/>
            <person name="Zhang Z."/>
            <person name="Limpens E."/>
            <person name="Saunders D.G."/>
            <person name="Mu D."/>
            <person name="Pang E."/>
            <person name="Cao H."/>
            <person name="Cha H."/>
            <person name="Lin T."/>
            <person name="Zhou Q."/>
            <person name="Shang Y."/>
            <person name="Li Y."/>
            <person name="Ivanov S."/>
            <person name="Sharma T."/>
            <person name="Velzen R.V."/>
            <person name="Ruijter N.D."/>
            <person name="Aanen D.K."/>
            <person name="Win J."/>
            <person name="Kamoun S."/>
            <person name="Bisseling T."/>
            <person name="Huang S."/>
        </authorList>
    </citation>
    <scope>NUCLEOTIDE SEQUENCE [LARGE SCALE GENOMIC DNA]</scope>
    <source>
        <strain evidence="10">DAOM197198w</strain>
    </source>
</reference>
<evidence type="ECO:0000256" key="4">
    <source>
        <dbReference type="ARBA" id="ARBA00022540"/>
    </source>
</evidence>
<dbReference type="HOGENOM" id="CLU_066063_0_0_1"/>
<dbReference type="OrthoDB" id="514777at2759"/>
<evidence type="ECO:0000256" key="1">
    <source>
        <dbReference type="ARBA" id="ARBA00004496"/>
    </source>
</evidence>
<evidence type="ECO:0000256" key="7">
    <source>
        <dbReference type="ARBA" id="ARBA00022917"/>
    </source>
</evidence>
<dbReference type="GO" id="GO:0010494">
    <property type="term" value="C:cytoplasmic stress granule"/>
    <property type="evidence" value="ECO:0007669"/>
    <property type="project" value="UniProtKB-ARBA"/>
</dbReference>
<dbReference type="SUPFAM" id="SSF48371">
    <property type="entry name" value="ARM repeat"/>
    <property type="match status" value="1"/>
</dbReference>
<dbReference type="InterPro" id="IPR016024">
    <property type="entry name" value="ARM-type_fold"/>
</dbReference>
<keyword evidence="10" id="KW-1185">Reference proteome</keyword>
<dbReference type="FunFam" id="1.25.40.180:FF:000020">
    <property type="entry name" value="Eukaryotic translation initiation factor subunit"/>
    <property type="match status" value="1"/>
</dbReference>
<dbReference type="Proteomes" id="UP000022910">
    <property type="component" value="Unassembled WGS sequence"/>
</dbReference>
<protein>
    <submittedName>
        <fullName evidence="9">Tif4632p</fullName>
    </submittedName>
</protein>
<evidence type="ECO:0000256" key="5">
    <source>
        <dbReference type="ARBA" id="ARBA00022553"/>
    </source>
</evidence>
<proteinExistence type="inferred from homology"/>
<dbReference type="SMART" id="SM00543">
    <property type="entry name" value="MIF4G"/>
    <property type="match status" value="1"/>
</dbReference>
<dbReference type="EMBL" id="JEMT01012342">
    <property type="protein sequence ID" value="EXX75924.1"/>
    <property type="molecule type" value="Genomic_DNA"/>
</dbReference>
<dbReference type="Pfam" id="PF02854">
    <property type="entry name" value="MIF4G"/>
    <property type="match status" value="1"/>
</dbReference>
<keyword evidence="6" id="KW-0694">RNA-binding</keyword>
<dbReference type="GO" id="GO:0003743">
    <property type="term" value="F:translation initiation factor activity"/>
    <property type="evidence" value="ECO:0007669"/>
    <property type="project" value="UniProtKB-KW"/>
</dbReference>
<sequence length="359" mass="42160">MTDKNPLSDLLQNLIDILKNEEFYNNITVEVGDGSNIKTVRVHNSSPNIELILNKEIRSNQLQKDQFEERFTIMLMTSVISSIADPQSPDHPSSERIDLGALQMQALNIPRKIEFFIPFHLAQCKIKALLNKLTLKKFDSISDQIIFYANNRRDGCMLREIVRLIFESHDESNFCAIYAQLCFRLMERVDHKIIAIKKFRNKFLQGGTLFKKYLLDRCEKDFKKGWKVNMMSYENYEAIKIRKQGLGLIRFIGELFKLKIIAKKTMHECIEKLLKLPEEEEMESLCILMNIVGKQLDYIESNNNEQRMEPYFERMKELSTSPNLSNQIKFLLMDVIDLRDNAWKPRESRSEIFKLNSNV</sequence>
<dbReference type="OMA" id="FEERFTI"/>
<feature type="domain" description="MIF4G" evidence="8">
    <location>
        <begin position="123"/>
        <end position="342"/>
    </location>
</feature>
<organism evidence="9 10">
    <name type="scientific">Rhizophagus irregularis (strain DAOM 197198w)</name>
    <name type="common">Glomus intraradices</name>
    <dbReference type="NCBI Taxonomy" id="1432141"/>
    <lineage>
        <taxon>Eukaryota</taxon>
        <taxon>Fungi</taxon>
        <taxon>Fungi incertae sedis</taxon>
        <taxon>Mucoromycota</taxon>
        <taxon>Glomeromycotina</taxon>
        <taxon>Glomeromycetes</taxon>
        <taxon>Glomerales</taxon>
        <taxon>Glomeraceae</taxon>
        <taxon>Rhizophagus</taxon>
    </lineage>
</organism>
<comment type="subcellular location">
    <subcellularLocation>
        <location evidence="1">Cytoplasm</location>
    </subcellularLocation>
</comment>
<gene>
    <name evidence="9" type="ORF">RirG_037670</name>
</gene>
<dbReference type="GO" id="GO:0016281">
    <property type="term" value="C:eukaryotic translation initiation factor 4F complex"/>
    <property type="evidence" value="ECO:0007669"/>
    <property type="project" value="TreeGrafter"/>
</dbReference>
<comment type="similarity">
    <text evidence="2">Belongs to the eukaryotic initiation factor 4G family.</text>
</comment>
<dbReference type="Gene3D" id="1.25.40.180">
    <property type="match status" value="1"/>
</dbReference>
<keyword evidence="5" id="KW-0597">Phosphoprotein</keyword>
<dbReference type="InterPro" id="IPR003890">
    <property type="entry name" value="MIF4G-like_typ-3"/>
</dbReference>
<evidence type="ECO:0000256" key="3">
    <source>
        <dbReference type="ARBA" id="ARBA00022490"/>
    </source>
</evidence>
<name>A0A015L895_RHIIW</name>
<dbReference type="STRING" id="1432141.A0A015L895"/>
<comment type="caution">
    <text evidence="9">The sequence shown here is derived from an EMBL/GenBank/DDBJ whole genome shotgun (WGS) entry which is preliminary data.</text>
</comment>